<dbReference type="InterPro" id="IPR011495">
    <property type="entry name" value="Sig_transdc_His_kin_sub2_dim/P"/>
</dbReference>
<dbReference type="SMART" id="SM00028">
    <property type="entry name" value="TPR"/>
    <property type="match status" value="6"/>
</dbReference>
<evidence type="ECO:0000313" key="12">
    <source>
        <dbReference type="Proteomes" id="UP000199492"/>
    </source>
</evidence>
<evidence type="ECO:0000313" key="11">
    <source>
        <dbReference type="EMBL" id="SDI56204.1"/>
    </source>
</evidence>
<evidence type="ECO:0000259" key="10">
    <source>
        <dbReference type="Pfam" id="PF07568"/>
    </source>
</evidence>
<dbReference type="Pfam" id="PF13181">
    <property type="entry name" value="TPR_8"/>
    <property type="match status" value="1"/>
</dbReference>
<dbReference type="Pfam" id="PF13424">
    <property type="entry name" value="TPR_12"/>
    <property type="match status" value="1"/>
</dbReference>
<dbReference type="OrthoDB" id="9767435at2"/>
<protein>
    <recommendedName>
        <fullName evidence="2">histidine kinase</fullName>
        <ecNumber evidence="2">2.7.13.3</ecNumber>
    </recommendedName>
</protein>
<dbReference type="InterPro" id="IPR011990">
    <property type="entry name" value="TPR-like_helical_dom_sf"/>
</dbReference>
<dbReference type="SUPFAM" id="SSF48452">
    <property type="entry name" value="TPR-like"/>
    <property type="match status" value="2"/>
</dbReference>
<feature type="domain" description="Signal transduction histidine kinase subgroup 2 dimerisation and phosphoacceptor" evidence="10">
    <location>
        <begin position="500"/>
        <end position="572"/>
    </location>
</feature>
<dbReference type="Pfam" id="PF07568">
    <property type="entry name" value="HisKA_2"/>
    <property type="match status" value="1"/>
</dbReference>
<evidence type="ECO:0000256" key="6">
    <source>
        <dbReference type="ARBA" id="ARBA00022777"/>
    </source>
</evidence>
<proteinExistence type="predicted"/>
<dbReference type="AlphaFoldDB" id="A0A1G8LKI6"/>
<keyword evidence="8" id="KW-0802">TPR repeat</keyword>
<gene>
    <name evidence="11" type="ORF">SAMN04489796_1134</name>
</gene>
<dbReference type="SUPFAM" id="SSF55874">
    <property type="entry name" value="ATPase domain of HSP90 chaperone/DNA topoisomerase II/histidine kinase"/>
    <property type="match status" value="1"/>
</dbReference>
<dbReference type="Proteomes" id="UP000199492">
    <property type="component" value="Unassembled WGS sequence"/>
</dbReference>
<keyword evidence="4" id="KW-0808">Transferase</keyword>
<dbReference type="EMBL" id="FNCZ01000013">
    <property type="protein sequence ID" value="SDI56204.1"/>
    <property type="molecule type" value="Genomic_DNA"/>
</dbReference>
<dbReference type="RefSeq" id="WP_092470962.1">
    <property type="nucleotide sequence ID" value="NZ_FNCZ01000013.1"/>
</dbReference>
<dbReference type="PANTHER" id="PTHR41523:SF8">
    <property type="entry name" value="ETHYLENE RESPONSE SENSOR PROTEIN"/>
    <property type="match status" value="1"/>
</dbReference>
<evidence type="ECO:0000256" key="7">
    <source>
        <dbReference type="ARBA" id="ARBA00022840"/>
    </source>
</evidence>
<dbReference type="GO" id="GO:0005524">
    <property type="term" value="F:ATP binding"/>
    <property type="evidence" value="ECO:0007669"/>
    <property type="project" value="UniProtKB-KW"/>
</dbReference>
<dbReference type="GO" id="GO:0004673">
    <property type="term" value="F:protein histidine kinase activity"/>
    <property type="evidence" value="ECO:0007669"/>
    <property type="project" value="UniProtKB-EC"/>
</dbReference>
<keyword evidence="9" id="KW-0472">Membrane</keyword>
<keyword evidence="5" id="KW-0547">Nucleotide-binding</keyword>
<dbReference type="Gene3D" id="3.30.565.10">
    <property type="entry name" value="Histidine kinase-like ATPase, C-terminal domain"/>
    <property type="match status" value="1"/>
</dbReference>
<feature type="repeat" description="TPR" evidence="8">
    <location>
        <begin position="245"/>
        <end position="278"/>
    </location>
</feature>
<dbReference type="PANTHER" id="PTHR41523">
    <property type="entry name" value="TWO-COMPONENT SYSTEM SENSOR PROTEIN"/>
    <property type="match status" value="1"/>
</dbReference>
<evidence type="ECO:0000256" key="3">
    <source>
        <dbReference type="ARBA" id="ARBA00022553"/>
    </source>
</evidence>
<dbReference type="InterPro" id="IPR019734">
    <property type="entry name" value="TPR_rpt"/>
</dbReference>
<evidence type="ECO:0000256" key="5">
    <source>
        <dbReference type="ARBA" id="ARBA00022741"/>
    </source>
</evidence>
<dbReference type="InterPro" id="IPR036890">
    <property type="entry name" value="HATPase_C_sf"/>
</dbReference>
<dbReference type="EC" id="2.7.13.3" evidence="2"/>
<evidence type="ECO:0000256" key="9">
    <source>
        <dbReference type="SAM" id="Phobius"/>
    </source>
</evidence>
<evidence type="ECO:0000256" key="4">
    <source>
        <dbReference type="ARBA" id="ARBA00022679"/>
    </source>
</evidence>
<accession>A0A1G8LKI6</accession>
<feature type="transmembrane region" description="Helical" evidence="9">
    <location>
        <begin position="450"/>
        <end position="471"/>
    </location>
</feature>
<keyword evidence="7" id="KW-0067">ATP-binding</keyword>
<evidence type="ECO:0000256" key="2">
    <source>
        <dbReference type="ARBA" id="ARBA00012438"/>
    </source>
</evidence>
<sequence length="691" mass="79315">MKFVYFLIALFFTTNGIGQVSIKKQRAIDSAYQIAANHKKPIAIRLDAYRYCCWKTIYLDFNQGLKNSSEYLALAKTSTDYYSMTQAYHFLGHSQIMLGQFDKASKTLHEGLDISIKNNNHKGIAQIYGDLGNLNNNLGNSTLALEYHFKSLEYANNHNLTVEYARSKINIGEIYESQGQYKLSIETFVDALNFCEAHNFVGFKSSIYESLGDINITIKEYETAKKNYTKALAYAKRLNNNNRLINSLNKLGELNLELNHLNNALDYYNEALHIAITRKAYVLEAKVRANLANANLLQNDTSEALKNITLAINQFENLKIKDNLDRAYIIAATIYSEINQIKERNTYYKKAYDIAKNTNEINTLKSASQGLAIAYEESGDLLNAIKYHKEFDTYSNQIRDDDGIKDIIRLEMQDVYKQKSFTDSINKANEIKLLQYEHNKKEERNKLRNYIAVLSIMTLILIVLCVTYYYFQNKKIALVLAKKNKLINAALSDKEILLKEVHHRVKNNMQVVSSLLYLKSKNTEDQITKDALIDSKKRIDAMQLVHQKMYQKGNYQQIDVLEYFNDIVDLLLKPIKLPEDSFTVHGKELWLDVEQAQALGFILHELIANSIKYAWNKTAIRNVDISIIKTENNIQFSYSDNGKGLPENFDITTTKSFGMKLIYSLSTRQLLGKTQVNNTKGLAINITFNAR</sequence>
<keyword evidence="12" id="KW-1185">Reference proteome</keyword>
<keyword evidence="9" id="KW-1133">Transmembrane helix</keyword>
<dbReference type="STRING" id="262004.SAMN04489796_1134"/>
<comment type="catalytic activity">
    <reaction evidence="1">
        <text>ATP + protein L-histidine = ADP + protein N-phospho-L-histidine.</text>
        <dbReference type="EC" id="2.7.13.3"/>
    </reaction>
</comment>
<name>A0A1G8LKI6_9FLAO</name>
<feature type="repeat" description="TPR" evidence="8">
    <location>
        <begin position="85"/>
        <end position="118"/>
    </location>
</feature>
<dbReference type="Gene3D" id="3.30.450.20">
    <property type="entry name" value="PAS domain"/>
    <property type="match status" value="1"/>
</dbReference>
<keyword evidence="9" id="KW-0812">Transmembrane</keyword>
<evidence type="ECO:0000256" key="1">
    <source>
        <dbReference type="ARBA" id="ARBA00000085"/>
    </source>
</evidence>
<keyword evidence="3" id="KW-0597">Phosphoprotein</keyword>
<keyword evidence="6 11" id="KW-0418">Kinase</keyword>
<dbReference type="Gene3D" id="1.25.40.10">
    <property type="entry name" value="Tetratricopeptide repeat domain"/>
    <property type="match status" value="3"/>
</dbReference>
<evidence type="ECO:0000256" key="8">
    <source>
        <dbReference type="PROSITE-ProRule" id="PRU00339"/>
    </source>
</evidence>
<feature type="repeat" description="TPR" evidence="8">
    <location>
        <begin position="165"/>
        <end position="198"/>
    </location>
</feature>
<organism evidence="11 12">
    <name type="scientific">Winogradskyella thalassocola</name>
    <dbReference type="NCBI Taxonomy" id="262004"/>
    <lineage>
        <taxon>Bacteria</taxon>
        <taxon>Pseudomonadati</taxon>
        <taxon>Bacteroidota</taxon>
        <taxon>Flavobacteriia</taxon>
        <taxon>Flavobacteriales</taxon>
        <taxon>Flavobacteriaceae</taxon>
        <taxon>Winogradskyella</taxon>
    </lineage>
</organism>
<reference evidence="12" key="1">
    <citation type="submission" date="2016-10" db="EMBL/GenBank/DDBJ databases">
        <authorList>
            <person name="Varghese N."/>
            <person name="Submissions S."/>
        </authorList>
    </citation>
    <scope>NUCLEOTIDE SEQUENCE [LARGE SCALE GENOMIC DNA]</scope>
    <source>
        <strain evidence="12">DSM 15363</strain>
    </source>
</reference>
<dbReference type="PROSITE" id="PS50005">
    <property type="entry name" value="TPR"/>
    <property type="match status" value="3"/>
</dbReference>